<dbReference type="AlphaFoldDB" id="A0A2T4BVN8"/>
<evidence type="ECO:0000313" key="3">
    <source>
        <dbReference type="Proteomes" id="UP000240760"/>
    </source>
</evidence>
<name>A0A2T4BVN8_TRILO</name>
<keyword evidence="3" id="KW-1185">Reference proteome</keyword>
<dbReference type="Proteomes" id="UP000240760">
    <property type="component" value="Unassembled WGS sequence"/>
</dbReference>
<evidence type="ECO:0000313" key="2">
    <source>
        <dbReference type="EMBL" id="PTB73316.1"/>
    </source>
</evidence>
<gene>
    <name evidence="2" type="ORF">M440DRAFT_1060015</name>
</gene>
<organism evidence="2 3">
    <name type="scientific">Trichoderma longibrachiatum ATCC 18648</name>
    <dbReference type="NCBI Taxonomy" id="983965"/>
    <lineage>
        <taxon>Eukaryota</taxon>
        <taxon>Fungi</taxon>
        <taxon>Dikarya</taxon>
        <taxon>Ascomycota</taxon>
        <taxon>Pezizomycotina</taxon>
        <taxon>Sordariomycetes</taxon>
        <taxon>Hypocreomycetidae</taxon>
        <taxon>Hypocreales</taxon>
        <taxon>Hypocreaceae</taxon>
        <taxon>Trichoderma</taxon>
    </lineage>
</organism>
<dbReference type="EMBL" id="KZ679138">
    <property type="protein sequence ID" value="PTB73316.1"/>
    <property type="molecule type" value="Genomic_DNA"/>
</dbReference>
<proteinExistence type="predicted"/>
<reference evidence="2 3" key="1">
    <citation type="submission" date="2016-07" db="EMBL/GenBank/DDBJ databases">
        <title>Multiple horizontal gene transfer events from other fungi enriched the ability of initially mycotrophic Trichoderma (Ascomycota) to feed on dead plant biomass.</title>
        <authorList>
            <consortium name="DOE Joint Genome Institute"/>
            <person name="Aerts A."/>
            <person name="Atanasova L."/>
            <person name="Chenthamara K."/>
            <person name="Zhang J."/>
            <person name="Grujic M."/>
            <person name="Henrissat B."/>
            <person name="Kuo A."/>
            <person name="Salamov A."/>
            <person name="Lipzen A."/>
            <person name="Labutti K."/>
            <person name="Barry K."/>
            <person name="Miao Y."/>
            <person name="Rahimi M.J."/>
            <person name="Shen Q."/>
            <person name="Grigoriev I.V."/>
            <person name="Kubicek C.P."/>
            <person name="Druzhinina I.S."/>
        </authorList>
    </citation>
    <scope>NUCLEOTIDE SEQUENCE [LARGE SCALE GENOMIC DNA]</scope>
    <source>
        <strain evidence="2 3">ATCC 18648</strain>
    </source>
</reference>
<protein>
    <submittedName>
        <fullName evidence="2">Uncharacterized protein</fullName>
    </submittedName>
</protein>
<feature type="region of interest" description="Disordered" evidence="1">
    <location>
        <begin position="153"/>
        <end position="172"/>
    </location>
</feature>
<accession>A0A2T4BVN8</accession>
<evidence type="ECO:0000256" key="1">
    <source>
        <dbReference type="SAM" id="MobiDB-lite"/>
    </source>
</evidence>
<sequence length="190" mass="21200">MPVAKALGPHLSPLCLLREGSIVMSRRSFHTSSRYSLGWRTPPSKSIKPLIVHLQAISSHNYLPRNQEPHNVVAGRHAALTLQQSSLTYLYLRFGSSPYRMNPNMPHRILLTQPSAPCAIVIPQLPFSDRKGGQHWMQAAAFDKQLHHQQQSASRIVPAGRGRPERRTRAQCRPPFCPRPACSIGHGAGR</sequence>